<dbReference type="InterPro" id="IPR050595">
    <property type="entry name" value="Bact_response_regulator"/>
</dbReference>
<evidence type="ECO:0000256" key="2">
    <source>
        <dbReference type="PROSITE-ProRule" id="PRU00169"/>
    </source>
</evidence>
<dbReference type="PANTHER" id="PTHR44591:SF3">
    <property type="entry name" value="RESPONSE REGULATORY DOMAIN-CONTAINING PROTEIN"/>
    <property type="match status" value="1"/>
</dbReference>
<dbReference type="PROSITE" id="PS50110">
    <property type="entry name" value="RESPONSE_REGULATORY"/>
    <property type="match status" value="1"/>
</dbReference>
<evidence type="ECO:0000256" key="1">
    <source>
        <dbReference type="ARBA" id="ARBA00022553"/>
    </source>
</evidence>
<accession>A0A923HU60</accession>
<dbReference type="GO" id="GO:0000160">
    <property type="term" value="P:phosphorelay signal transduction system"/>
    <property type="evidence" value="ECO:0007669"/>
    <property type="project" value="InterPro"/>
</dbReference>
<evidence type="ECO:0000313" key="4">
    <source>
        <dbReference type="EMBL" id="MBC3881274.1"/>
    </source>
</evidence>
<keyword evidence="1 2" id="KW-0597">Phosphoprotein</keyword>
<feature type="domain" description="Response regulatory" evidence="3">
    <location>
        <begin position="15"/>
        <end position="152"/>
    </location>
</feature>
<evidence type="ECO:0000259" key="3">
    <source>
        <dbReference type="PROSITE" id="PS50110"/>
    </source>
</evidence>
<comment type="caution">
    <text evidence="4">The sequence shown here is derived from an EMBL/GenBank/DDBJ whole genome shotgun (WGS) entry which is preliminary data.</text>
</comment>
<gene>
    <name evidence="4" type="ORF">H8K36_07825</name>
</gene>
<reference evidence="4" key="1">
    <citation type="submission" date="2020-08" db="EMBL/GenBank/DDBJ databases">
        <title>Novel species isolated from subtropical streams in China.</title>
        <authorList>
            <person name="Lu H."/>
        </authorList>
    </citation>
    <scope>NUCLEOTIDE SEQUENCE</scope>
    <source>
        <strain evidence="4">LX22W</strain>
    </source>
</reference>
<proteinExistence type="predicted"/>
<keyword evidence="5" id="KW-1185">Reference proteome</keyword>
<name>A0A923HU60_9BURK</name>
<dbReference type="AlphaFoldDB" id="A0A923HU60"/>
<dbReference type="Pfam" id="PF00072">
    <property type="entry name" value="Response_reg"/>
    <property type="match status" value="1"/>
</dbReference>
<dbReference type="RefSeq" id="WP_186916251.1">
    <property type="nucleotide sequence ID" value="NZ_JACOFZ010000002.1"/>
</dbReference>
<dbReference type="InterPro" id="IPR001789">
    <property type="entry name" value="Sig_transdc_resp-reg_receiver"/>
</dbReference>
<dbReference type="PANTHER" id="PTHR44591">
    <property type="entry name" value="STRESS RESPONSE REGULATOR PROTEIN 1"/>
    <property type="match status" value="1"/>
</dbReference>
<dbReference type="Proteomes" id="UP000627446">
    <property type="component" value="Unassembled WGS sequence"/>
</dbReference>
<protein>
    <submittedName>
        <fullName evidence="4">Response regulator</fullName>
    </submittedName>
</protein>
<dbReference type="Gene3D" id="3.40.50.2300">
    <property type="match status" value="1"/>
</dbReference>
<dbReference type="EMBL" id="JACOFZ010000002">
    <property type="protein sequence ID" value="MBC3881274.1"/>
    <property type="molecule type" value="Genomic_DNA"/>
</dbReference>
<sequence>MPQTQATAASPNPLHILLVDDDEFLLDLMKDTLLDLGATTVVLARNGIEGLKLFKQASPKPNLIICDLCMPQLGGMELLSHLSREACQAEVLIMSGHNLTPPKDQHWNLSNYSGPVLNLAEKLARIQGIKVRATFEKPITRIKVVDMLKAVGFDVKE</sequence>
<feature type="modified residue" description="4-aspartylphosphate" evidence="2">
    <location>
        <position position="67"/>
    </location>
</feature>
<evidence type="ECO:0000313" key="5">
    <source>
        <dbReference type="Proteomes" id="UP000627446"/>
    </source>
</evidence>
<organism evidence="4 5">
    <name type="scientific">Undibacterium nitidum</name>
    <dbReference type="NCBI Taxonomy" id="2762298"/>
    <lineage>
        <taxon>Bacteria</taxon>
        <taxon>Pseudomonadati</taxon>
        <taxon>Pseudomonadota</taxon>
        <taxon>Betaproteobacteria</taxon>
        <taxon>Burkholderiales</taxon>
        <taxon>Oxalobacteraceae</taxon>
        <taxon>Undibacterium</taxon>
    </lineage>
</organism>
<dbReference type="SMART" id="SM00448">
    <property type="entry name" value="REC"/>
    <property type="match status" value="1"/>
</dbReference>
<dbReference type="InterPro" id="IPR011006">
    <property type="entry name" value="CheY-like_superfamily"/>
</dbReference>
<dbReference type="SUPFAM" id="SSF52172">
    <property type="entry name" value="CheY-like"/>
    <property type="match status" value="1"/>
</dbReference>